<evidence type="ECO:0000313" key="3">
    <source>
        <dbReference type="EMBL" id="TYK30909.1"/>
    </source>
</evidence>
<evidence type="ECO:0000313" key="2">
    <source>
        <dbReference type="EMBL" id="KAA0035633.1"/>
    </source>
</evidence>
<dbReference type="EMBL" id="SSTE01019907">
    <property type="protein sequence ID" value="KAA0035633.1"/>
    <property type="molecule type" value="Genomic_DNA"/>
</dbReference>
<evidence type="ECO:0000313" key="5">
    <source>
        <dbReference type="Proteomes" id="UP000321947"/>
    </source>
</evidence>
<dbReference type="Proteomes" id="UP000321393">
    <property type="component" value="Unassembled WGS sequence"/>
</dbReference>
<evidence type="ECO:0000313" key="4">
    <source>
        <dbReference type="Proteomes" id="UP000321393"/>
    </source>
</evidence>
<feature type="region of interest" description="Disordered" evidence="1">
    <location>
        <begin position="69"/>
        <end position="91"/>
    </location>
</feature>
<dbReference type="EMBL" id="SSTD01000141">
    <property type="protein sequence ID" value="TYK30909.1"/>
    <property type="molecule type" value="Genomic_DNA"/>
</dbReference>
<accession>A0A5D3E4X9</accession>
<gene>
    <name evidence="3" type="ORF">E5676_scaffold455G001200</name>
    <name evidence="2" type="ORF">E6C27_scaffold285G003220</name>
</gene>
<name>A0A5D3E4X9_CUCMM</name>
<organism evidence="3 5">
    <name type="scientific">Cucumis melo var. makuwa</name>
    <name type="common">Oriental melon</name>
    <dbReference type="NCBI Taxonomy" id="1194695"/>
    <lineage>
        <taxon>Eukaryota</taxon>
        <taxon>Viridiplantae</taxon>
        <taxon>Streptophyta</taxon>
        <taxon>Embryophyta</taxon>
        <taxon>Tracheophyta</taxon>
        <taxon>Spermatophyta</taxon>
        <taxon>Magnoliopsida</taxon>
        <taxon>eudicotyledons</taxon>
        <taxon>Gunneridae</taxon>
        <taxon>Pentapetalae</taxon>
        <taxon>rosids</taxon>
        <taxon>fabids</taxon>
        <taxon>Cucurbitales</taxon>
        <taxon>Cucurbitaceae</taxon>
        <taxon>Benincaseae</taxon>
        <taxon>Cucumis</taxon>
    </lineage>
</organism>
<proteinExistence type="predicted"/>
<evidence type="ECO:0000256" key="1">
    <source>
        <dbReference type="SAM" id="MobiDB-lite"/>
    </source>
</evidence>
<sequence length="91" mass="10312">MATSSRAPWHVWTKKEEDTLVECLVDLVVMEDGNPTMVRSDKITWHNWATSHFAETFVNVGSNKSGGYEGFDMSDGNEEFPSMYSQDIDMS</sequence>
<reference evidence="4 5" key="1">
    <citation type="submission" date="2019-08" db="EMBL/GenBank/DDBJ databases">
        <title>Draft genome sequences of two oriental melons (Cucumis melo L. var makuwa).</title>
        <authorList>
            <person name="Kwon S.-Y."/>
        </authorList>
    </citation>
    <scope>NUCLEOTIDE SEQUENCE [LARGE SCALE GENOMIC DNA]</scope>
    <source>
        <strain evidence="5">cv. Chang Bougi</strain>
        <strain evidence="4">cv. SW 3</strain>
        <tissue evidence="3">Leaf</tissue>
    </source>
</reference>
<comment type="caution">
    <text evidence="3">The sequence shown here is derived from an EMBL/GenBank/DDBJ whole genome shotgun (WGS) entry which is preliminary data.</text>
</comment>
<protein>
    <submittedName>
        <fullName evidence="3">Retrotransposon protein</fullName>
    </submittedName>
</protein>
<dbReference type="Proteomes" id="UP000321947">
    <property type="component" value="Unassembled WGS sequence"/>
</dbReference>
<dbReference type="AlphaFoldDB" id="A0A5D3E4X9"/>
<dbReference type="OrthoDB" id="618098at2759"/>